<name>A0ABY7S2U1_9FLAO</name>
<proteinExistence type="predicted"/>
<accession>A0ABY7S2U1</accession>
<dbReference type="SUPFAM" id="SSF55486">
    <property type="entry name" value="Metalloproteases ('zincins'), catalytic domain"/>
    <property type="match status" value="1"/>
</dbReference>
<sequence>MKKQILYFVLFLSILPAFSQVLDNKDLENYNGFFDFHYDEGQDKIYLEVKNLDQEFLYVNSLATGVGSNDIGLDRGLLGRERIVKFQKAGNKLLLIQPNQNYRAITDNVLEKKSIEQAFAKSVLYGFKIEEEKNGTYIIDITPFLMEDVNGVASTFKRSKEGNYKLDASKSALSLNRTKAFPKNVEFEALLTFKGQPTGKNIRTVAPTASLVSVIQHHSFIELPDNEYKMREFDVRSGAISISYLDYATPIQEQIRKRYIIRHRLEKKNPNAELSEAKEPIIYYLDPGTPEPVRSALLDGARWWNQAYESIGFKDAFQVKMLPADADPMDCRYNVIQWVHRSTRGWSYGGSVIDPRTGEIIKGHVSLGSLRIRQDFMIAQALLDKPFAERDDNYQPMLDMALARIRQLSAHEIGHTIGFAHNFAASPNQRSSVMDYPHPLVKLTNGHIDLSDAYAVGIGDWDKVTVAYSYSEFDKNSNETEDLNKILKAATLAGHRFISDRDARAKGGAHASAHLWDNGKSASEELDNLLAVREKAISNFSIDNIRKGEPLSVLEDVFVPLYFFHRFQTEAAAKVIGGLDYNYAVKGDGQTVVKSVDAKMQRDALNSILKTLSAEALAIPKDKLELFPPRAFEYYRSRESFSSQAGVAFDPMSAAATASDMTLSLLLHPERANRLVYQHSLDSSQLNLDELLKIVIENSFKKQYNDPYLNEIQQIINTNVLKHIMNLAVNDKAYFQVNAIANQYIDKIKSVPNTINMPVSKTPNSLPMLLPNYYSKQYKKLIEQFNEDPEEFILKNSPKIPDGSPIGSDKCNYNTN</sequence>
<keyword evidence="6" id="KW-0645">Protease</keyword>
<dbReference type="RefSeq" id="WP_249994497.1">
    <property type="nucleotide sequence ID" value="NZ_CP116221.1"/>
</dbReference>
<dbReference type="PANTHER" id="PTHR38478:SF1">
    <property type="entry name" value="ZINC DEPENDENT METALLOPROTEASE DOMAIN LIPOPROTEIN"/>
    <property type="match status" value="1"/>
</dbReference>
<gene>
    <name evidence="6" type="ORF">MUN68_007335</name>
</gene>
<dbReference type="Proteomes" id="UP001202717">
    <property type="component" value="Chromosome"/>
</dbReference>
<dbReference type="Pfam" id="PF17162">
    <property type="entry name" value="DUF5118"/>
    <property type="match status" value="1"/>
</dbReference>
<feature type="region of interest" description="Disordered" evidence="1">
    <location>
        <begin position="793"/>
        <end position="816"/>
    </location>
</feature>
<evidence type="ECO:0000259" key="5">
    <source>
        <dbReference type="Pfam" id="PF17162"/>
    </source>
</evidence>
<keyword evidence="6" id="KW-0378">Hydrolase</keyword>
<feature type="signal peptide" evidence="2">
    <location>
        <begin position="1"/>
        <end position="19"/>
    </location>
</feature>
<keyword evidence="2" id="KW-0732">Signal</keyword>
<dbReference type="Pfam" id="PF16313">
    <property type="entry name" value="DUF4953"/>
    <property type="match status" value="1"/>
</dbReference>
<evidence type="ECO:0000259" key="3">
    <source>
        <dbReference type="Pfam" id="PF16313"/>
    </source>
</evidence>
<keyword evidence="6" id="KW-0482">Metalloprotease</keyword>
<protein>
    <submittedName>
        <fullName evidence="6">Zinc-dependent metalloprotease</fullName>
    </submittedName>
</protein>
<dbReference type="InterPro" id="IPR033428">
    <property type="entry name" value="DUF5118"/>
</dbReference>
<evidence type="ECO:0000313" key="6">
    <source>
        <dbReference type="EMBL" id="WCO03305.1"/>
    </source>
</evidence>
<reference evidence="6 7" key="1">
    <citation type="submission" date="2023-01" db="EMBL/GenBank/DDBJ databases">
        <title>Psychroserpens ponticola sp. nov., isolated from seawater.</title>
        <authorList>
            <person name="Kristyanto S."/>
            <person name="Jung J."/>
            <person name="Kim J.M."/>
            <person name="Jeon C.O."/>
        </authorList>
    </citation>
    <scope>NUCLEOTIDE SEQUENCE [LARGE SCALE GENOMIC DNA]</scope>
    <source>
        <strain evidence="6 7">MSW6</strain>
    </source>
</reference>
<evidence type="ECO:0000313" key="7">
    <source>
        <dbReference type="Proteomes" id="UP001202717"/>
    </source>
</evidence>
<dbReference type="EMBL" id="CP116221">
    <property type="protein sequence ID" value="WCO03305.1"/>
    <property type="molecule type" value="Genomic_DNA"/>
</dbReference>
<dbReference type="CDD" id="cd04276">
    <property type="entry name" value="ZnMc_MMP_like_2"/>
    <property type="match status" value="1"/>
</dbReference>
<dbReference type="Pfam" id="PF17148">
    <property type="entry name" value="DUF5117"/>
    <property type="match status" value="1"/>
</dbReference>
<feature type="domain" description="EcxA zinc-binding" evidence="3">
    <location>
        <begin position="397"/>
        <end position="703"/>
    </location>
</feature>
<dbReference type="InterPro" id="IPR033413">
    <property type="entry name" value="DUF5117"/>
</dbReference>
<dbReference type="GO" id="GO:0008237">
    <property type="term" value="F:metallopeptidase activity"/>
    <property type="evidence" value="ECO:0007669"/>
    <property type="project" value="UniProtKB-KW"/>
</dbReference>
<organism evidence="6 7">
    <name type="scientific">Psychroserpens ponticola</name>
    <dbReference type="NCBI Taxonomy" id="2932268"/>
    <lineage>
        <taxon>Bacteria</taxon>
        <taxon>Pseudomonadati</taxon>
        <taxon>Bacteroidota</taxon>
        <taxon>Flavobacteriia</taxon>
        <taxon>Flavobacteriales</taxon>
        <taxon>Flavobacteriaceae</taxon>
        <taxon>Psychroserpens</taxon>
    </lineage>
</organism>
<evidence type="ECO:0000256" key="1">
    <source>
        <dbReference type="SAM" id="MobiDB-lite"/>
    </source>
</evidence>
<dbReference type="PANTHER" id="PTHR38478">
    <property type="entry name" value="PEPTIDASE M1A AND M12B"/>
    <property type="match status" value="1"/>
</dbReference>
<evidence type="ECO:0000259" key="4">
    <source>
        <dbReference type="Pfam" id="PF17148"/>
    </source>
</evidence>
<feature type="domain" description="DUF5118" evidence="5">
    <location>
        <begin position="16"/>
        <end position="64"/>
    </location>
</feature>
<dbReference type="InterPro" id="IPR032534">
    <property type="entry name" value="EcxA_zinc-bd"/>
</dbReference>
<keyword evidence="7" id="KW-1185">Reference proteome</keyword>
<feature type="chain" id="PRO_5046605103" evidence="2">
    <location>
        <begin position="20"/>
        <end position="816"/>
    </location>
</feature>
<feature type="domain" description="DUF5117" evidence="4">
    <location>
        <begin position="79"/>
        <end position="268"/>
    </location>
</feature>
<evidence type="ECO:0000256" key="2">
    <source>
        <dbReference type="SAM" id="SignalP"/>
    </source>
</evidence>
<dbReference type="InterPro" id="IPR034032">
    <property type="entry name" value="Zn_MMP-like_bac"/>
</dbReference>